<dbReference type="GO" id="GO:0015276">
    <property type="term" value="F:ligand-gated monoatomic ion channel activity"/>
    <property type="evidence" value="ECO:0007669"/>
    <property type="project" value="InterPro"/>
</dbReference>
<feature type="domain" description="Ionotropic glutamate receptor L-glutamate and glycine-binding" evidence="11">
    <location>
        <begin position="19"/>
        <end position="79"/>
    </location>
</feature>
<evidence type="ECO:0000256" key="3">
    <source>
        <dbReference type="ARBA" id="ARBA00022692"/>
    </source>
</evidence>
<keyword evidence="3" id="KW-0812">Transmembrane</keyword>
<keyword evidence="6" id="KW-0472">Membrane</keyword>
<organism evidence="12 13">
    <name type="scientific">Halocaridina rubra</name>
    <name type="common">Hawaiian red shrimp</name>
    <dbReference type="NCBI Taxonomy" id="373956"/>
    <lineage>
        <taxon>Eukaryota</taxon>
        <taxon>Metazoa</taxon>
        <taxon>Ecdysozoa</taxon>
        <taxon>Arthropoda</taxon>
        <taxon>Crustacea</taxon>
        <taxon>Multicrustacea</taxon>
        <taxon>Malacostraca</taxon>
        <taxon>Eumalacostraca</taxon>
        <taxon>Eucarida</taxon>
        <taxon>Decapoda</taxon>
        <taxon>Pleocyemata</taxon>
        <taxon>Caridea</taxon>
        <taxon>Atyoidea</taxon>
        <taxon>Atyidae</taxon>
        <taxon>Halocaridina</taxon>
    </lineage>
</organism>
<accession>A0AAN8ZWH6</accession>
<keyword evidence="7" id="KW-0675">Receptor</keyword>
<evidence type="ECO:0000256" key="1">
    <source>
        <dbReference type="ARBA" id="ARBA00004141"/>
    </source>
</evidence>
<dbReference type="AlphaFoldDB" id="A0AAN8ZWH6"/>
<evidence type="ECO:0000256" key="2">
    <source>
        <dbReference type="ARBA" id="ARBA00022448"/>
    </source>
</evidence>
<dbReference type="SMART" id="SM00918">
    <property type="entry name" value="Lig_chan-Glu_bd"/>
    <property type="match status" value="1"/>
</dbReference>
<evidence type="ECO:0000313" key="12">
    <source>
        <dbReference type="EMBL" id="KAK7024565.1"/>
    </source>
</evidence>
<dbReference type="Pfam" id="PF10613">
    <property type="entry name" value="Lig_chan-Glu_bd"/>
    <property type="match status" value="1"/>
</dbReference>
<keyword evidence="8" id="KW-0325">Glycoprotein</keyword>
<keyword evidence="5" id="KW-0406">Ion transport</keyword>
<dbReference type="Gene3D" id="3.40.190.10">
    <property type="entry name" value="Periplasmic binding protein-like II"/>
    <property type="match status" value="1"/>
</dbReference>
<dbReference type="SUPFAM" id="SSF53850">
    <property type="entry name" value="Periplasmic binding protein-like II"/>
    <property type="match status" value="1"/>
</dbReference>
<keyword evidence="13" id="KW-1185">Reference proteome</keyword>
<dbReference type="GO" id="GO:0016020">
    <property type="term" value="C:membrane"/>
    <property type="evidence" value="ECO:0007669"/>
    <property type="project" value="UniProtKB-SubCell"/>
</dbReference>
<evidence type="ECO:0000256" key="5">
    <source>
        <dbReference type="ARBA" id="ARBA00023065"/>
    </source>
</evidence>
<evidence type="ECO:0000256" key="10">
    <source>
        <dbReference type="ARBA" id="ARBA00023303"/>
    </source>
</evidence>
<keyword evidence="9" id="KW-1071">Ligand-gated ion channel</keyword>
<evidence type="ECO:0000256" key="8">
    <source>
        <dbReference type="ARBA" id="ARBA00023180"/>
    </source>
</evidence>
<dbReference type="EMBL" id="JAXCGZ010022762">
    <property type="protein sequence ID" value="KAK7024565.1"/>
    <property type="molecule type" value="Genomic_DNA"/>
</dbReference>
<evidence type="ECO:0000256" key="4">
    <source>
        <dbReference type="ARBA" id="ARBA00022989"/>
    </source>
</evidence>
<sequence length="151" mass="16613">MTANHSSPCLKLAIAGWDPFIQVTNDTPPYEIKGPAVDVINLIMGQLGYCYTLTRPPDNDWGFPLPNGSWTGSIGMLHRKEVDMSATVYMVTESRSTAIDFSEGVYMGEQTISYVRPTLTSDIAGFVKPYVPGVRLLYPFICDNIALPVCT</sequence>
<evidence type="ECO:0000256" key="9">
    <source>
        <dbReference type="ARBA" id="ARBA00023286"/>
    </source>
</evidence>
<dbReference type="Proteomes" id="UP001381693">
    <property type="component" value="Unassembled WGS sequence"/>
</dbReference>
<name>A0AAN8ZWH6_HALRR</name>
<dbReference type="InterPro" id="IPR019594">
    <property type="entry name" value="Glu/Gly-bd"/>
</dbReference>
<proteinExistence type="predicted"/>
<gene>
    <name evidence="12" type="ORF">SK128_003406</name>
</gene>
<reference evidence="12 13" key="1">
    <citation type="submission" date="2023-11" db="EMBL/GenBank/DDBJ databases">
        <title>Halocaridina rubra genome assembly.</title>
        <authorList>
            <person name="Smith C."/>
        </authorList>
    </citation>
    <scope>NUCLEOTIDE SEQUENCE [LARGE SCALE GENOMIC DNA]</scope>
    <source>
        <strain evidence="12">EP-1</strain>
        <tissue evidence="12">Whole</tissue>
    </source>
</reference>
<evidence type="ECO:0000259" key="11">
    <source>
        <dbReference type="SMART" id="SM00918"/>
    </source>
</evidence>
<evidence type="ECO:0000256" key="6">
    <source>
        <dbReference type="ARBA" id="ARBA00023136"/>
    </source>
</evidence>
<keyword evidence="4" id="KW-1133">Transmembrane helix</keyword>
<keyword evidence="2" id="KW-0813">Transport</keyword>
<keyword evidence="10" id="KW-0407">Ion channel</keyword>
<evidence type="ECO:0000313" key="13">
    <source>
        <dbReference type="Proteomes" id="UP001381693"/>
    </source>
</evidence>
<comment type="subcellular location">
    <subcellularLocation>
        <location evidence="1">Membrane</location>
        <topology evidence="1">Multi-pass membrane protein</topology>
    </subcellularLocation>
</comment>
<protein>
    <recommendedName>
        <fullName evidence="11">Ionotropic glutamate receptor L-glutamate and glycine-binding domain-containing protein</fullName>
    </recommendedName>
</protein>
<evidence type="ECO:0000256" key="7">
    <source>
        <dbReference type="ARBA" id="ARBA00023170"/>
    </source>
</evidence>
<comment type="caution">
    <text evidence="12">The sequence shown here is derived from an EMBL/GenBank/DDBJ whole genome shotgun (WGS) entry which is preliminary data.</text>
</comment>